<dbReference type="InterPro" id="IPR050300">
    <property type="entry name" value="GDXG_lipolytic_enzyme"/>
</dbReference>
<organism evidence="4 5">
    <name type="scientific">Hypsizygus marmoreus</name>
    <name type="common">White beech mushroom</name>
    <name type="synonym">Agaricus marmoreus</name>
    <dbReference type="NCBI Taxonomy" id="39966"/>
    <lineage>
        <taxon>Eukaryota</taxon>
        <taxon>Fungi</taxon>
        <taxon>Dikarya</taxon>
        <taxon>Basidiomycota</taxon>
        <taxon>Agaricomycotina</taxon>
        <taxon>Agaricomycetes</taxon>
        <taxon>Agaricomycetidae</taxon>
        <taxon>Agaricales</taxon>
        <taxon>Tricholomatineae</taxon>
        <taxon>Lyophyllaceae</taxon>
        <taxon>Hypsizygus</taxon>
    </lineage>
</organism>
<keyword evidence="1 4" id="KW-0378">Hydrolase</keyword>
<dbReference type="Proteomes" id="UP000076154">
    <property type="component" value="Unassembled WGS sequence"/>
</dbReference>
<accession>A0A369JA55</accession>
<dbReference type="InterPro" id="IPR029058">
    <property type="entry name" value="AB_hydrolase_fold"/>
</dbReference>
<keyword evidence="5" id="KW-1185">Reference proteome</keyword>
<dbReference type="FunCoup" id="A0A369JA55">
    <property type="interactions" value="17"/>
</dbReference>
<name>A0A369JA55_HYPMA</name>
<comment type="caution">
    <text evidence="4">The sequence shown here is derived from an EMBL/GenBank/DDBJ whole genome shotgun (WGS) entry which is preliminary data.</text>
</comment>
<dbReference type="InterPro" id="IPR013094">
    <property type="entry name" value="AB_hydrolase_3"/>
</dbReference>
<dbReference type="EMBL" id="LUEZ02000110">
    <property type="protein sequence ID" value="RDB17507.1"/>
    <property type="molecule type" value="Genomic_DNA"/>
</dbReference>
<dbReference type="SUPFAM" id="SSF53474">
    <property type="entry name" value="alpha/beta-Hydrolases"/>
    <property type="match status" value="1"/>
</dbReference>
<dbReference type="Pfam" id="PF07859">
    <property type="entry name" value="Abhydrolase_3"/>
    <property type="match status" value="1"/>
</dbReference>
<protein>
    <submittedName>
        <fullName evidence="4">Steryl acetyl hydrolase mug81</fullName>
    </submittedName>
</protein>
<keyword evidence="2" id="KW-1133">Transmembrane helix</keyword>
<dbReference type="OrthoDB" id="2152029at2759"/>
<sequence>MSATGKNTSYGNASLREKLGMIASLLFQLPPVLLWALLSSPFHPVNSYLSWKRVLINKACYFFSTRLSYRQVQWASGTTRDVYDGWAKSNKLPIVVDELGEGAQLLWIGERRTDKVLLYLPGGAFLLPMAIFAPNFWKHVHGELKSKHQEVGIAILQYSLIPTATFPTPLKQTVLAIHHLLSTGVHPQNIQLAGESAGANLILQFIAHVLHPIPEVPILNLSAPLRGVYLLSPWVSLTSEIESMTLNEGSDMINAATLLYWGREVLAGVPETQVAYLEPLKAPEAWFDGMDRVVERVLITGGDAECLRDSIVRLAEQIEKQYGKEGAVTFVLQKFAVHNDPFLDFMLPGMTVGELTPLIVEWLAAGFDSMA</sequence>
<keyword evidence="2" id="KW-0812">Transmembrane</keyword>
<dbReference type="PANTHER" id="PTHR48081">
    <property type="entry name" value="AB HYDROLASE SUPERFAMILY PROTEIN C4A8.06C"/>
    <property type="match status" value="1"/>
</dbReference>
<feature type="transmembrane region" description="Helical" evidence="2">
    <location>
        <begin position="116"/>
        <end position="137"/>
    </location>
</feature>
<gene>
    <name evidence="4" type="primary">mug180_3</name>
    <name evidence="4" type="ORF">Hypma_001226</name>
</gene>
<dbReference type="InParanoid" id="A0A369JA55"/>
<evidence type="ECO:0000313" key="5">
    <source>
        <dbReference type="Proteomes" id="UP000076154"/>
    </source>
</evidence>
<dbReference type="AlphaFoldDB" id="A0A369JA55"/>
<evidence type="ECO:0000313" key="4">
    <source>
        <dbReference type="EMBL" id="RDB17507.1"/>
    </source>
</evidence>
<evidence type="ECO:0000256" key="1">
    <source>
        <dbReference type="ARBA" id="ARBA00022801"/>
    </source>
</evidence>
<keyword evidence="2" id="KW-0472">Membrane</keyword>
<proteinExistence type="predicted"/>
<evidence type="ECO:0000256" key="2">
    <source>
        <dbReference type="SAM" id="Phobius"/>
    </source>
</evidence>
<dbReference type="STRING" id="39966.A0A369JA55"/>
<dbReference type="PANTHER" id="PTHR48081:SF31">
    <property type="entry name" value="STERYL ACETYL HYDROLASE MUG81-RELATED"/>
    <property type="match status" value="1"/>
</dbReference>
<reference evidence="4" key="1">
    <citation type="submission" date="2018-04" db="EMBL/GenBank/DDBJ databases">
        <title>Whole genome sequencing of Hypsizygus marmoreus.</title>
        <authorList>
            <person name="Choi I.-G."/>
            <person name="Min B."/>
            <person name="Kim J.-G."/>
            <person name="Kim S."/>
            <person name="Oh Y.-L."/>
            <person name="Kong W.-S."/>
            <person name="Park H."/>
            <person name="Jeong J."/>
            <person name="Song E.-S."/>
        </authorList>
    </citation>
    <scope>NUCLEOTIDE SEQUENCE [LARGE SCALE GENOMIC DNA]</scope>
    <source>
        <strain evidence="4">51987-8</strain>
    </source>
</reference>
<dbReference type="GO" id="GO:0016787">
    <property type="term" value="F:hydrolase activity"/>
    <property type="evidence" value="ECO:0007669"/>
    <property type="project" value="UniProtKB-KW"/>
</dbReference>
<dbReference type="Gene3D" id="3.40.50.1820">
    <property type="entry name" value="alpha/beta hydrolase"/>
    <property type="match status" value="1"/>
</dbReference>
<feature type="transmembrane region" description="Helical" evidence="2">
    <location>
        <begin position="21"/>
        <end position="38"/>
    </location>
</feature>
<evidence type="ECO:0000259" key="3">
    <source>
        <dbReference type="Pfam" id="PF07859"/>
    </source>
</evidence>
<feature type="domain" description="Alpha/beta hydrolase fold-3" evidence="3">
    <location>
        <begin position="118"/>
        <end position="329"/>
    </location>
</feature>